<sequence>MRILKLSDIAELARHARLGLFIILAAVGAVQVVEALRGPASQAPGHLIVAAVSLAVGVRLFIAKRSTINRALAEIERLAARQTK</sequence>
<dbReference type="Proteomes" id="UP001172788">
    <property type="component" value="Unassembled WGS sequence"/>
</dbReference>
<dbReference type="RefSeq" id="WP_301234504.1">
    <property type="nucleotide sequence ID" value="NZ_QAIC01000037.1"/>
</dbReference>
<dbReference type="Proteomes" id="UP001172791">
    <property type="component" value="Unassembled WGS sequence"/>
</dbReference>
<evidence type="ECO:0000313" key="5">
    <source>
        <dbReference type="Proteomes" id="UP001172791"/>
    </source>
</evidence>
<organism evidence="2 5">
    <name type="scientific">Pandoraea cepalis</name>
    <dbReference type="NCBI Taxonomy" id="2508294"/>
    <lineage>
        <taxon>Bacteria</taxon>
        <taxon>Pseudomonadati</taxon>
        <taxon>Pseudomonadota</taxon>
        <taxon>Betaproteobacteria</taxon>
        <taxon>Burkholderiales</taxon>
        <taxon>Burkholderiaceae</taxon>
        <taxon>Pandoraea</taxon>
    </lineage>
</organism>
<keyword evidence="1" id="KW-1133">Transmembrane helix</keyword>
<dbReference type="EMBL" id="QAID01000035">
    <property type="protein sequence ID" value="MDN4578183.1"/>
    <property type="molecule type" value="Genomic_DNA"/>
</dbReference>
<evidence type="ECO:0000313" key="3">
    <source>
        <dbReference type="EMBL" id="MDN4578183.1"/>
    </source>
</evidence>
<reference evidence="2" key="1">
    <citation type="submission" date="2018-04" db="EMBL/GenBank/DDBJ databases">
        <authorList>
            <person name="Jy Z."/>
        </authorList>
    </citation>
    <scope>NUCLEOTIDE SEQUENCE</scope>
    <source>
        <strain evidence="3">AS13</strain>
        <strain evidence="2">LA18</strain>
    </source>
</reference>
<evidence type="ECO:0008006" key="6">
    <source>
        <dbReference type="Google" id="ProtNLM"/>
    </source>
</evidence>
<evidence type="ECO:0000256" key="1">
    <source>
        <dbReference type="SAM" id="Phobius"/>
    </source>
</evidence>
<comment type="caution">
    <text evidence="2">The sequence shown here is derived from an EMBL/GenBank/DDBJ whole genome shotgun (WGS) entry which is preliminary data.</text>
</comment>
<evidence type="ECO:0000313" key="2">
    <source>
        <dbReference type="EMBL" id="MDN4573641.1"/>
    </source>
</evidence>
<feature type="transmembrane region" description="Helical" evidence="1">
    <location>
        <begin position="45"/>
        <end position="62"/>
    </location>
</feature>
<keyword evidence="1" id="KW-0812">Transmembrane</keyword>
<evidence type="ECO:0000313" key="4">
    <source>
        <dbReference type="Proteomes" id="UP001172788"/>
    </source>
</evidence>
<name>A0AAW7MM29_9BURK</name>
<keyword evidence="1" id="KW-0472">Membrane</keyword>
<dbReference type="EMBL" id="QAIC01000037">
    <property type="protein sequence ID" value="MDN4573641.1"/>
    <property type="molecule type" value="Genomic_DNA"/>
</dbReference>
<keyword evidence="4" id="KW-1185">Reference proteome</keyword>
<dbReference type="AlphaFoldDB" id="A0AAW7MM29"/>
<accession>A0AAW7MM29</accession>
<proteinExistence type="predicted"/>
<gene>
    <name evidence="2" type="ORF">DBA34_10265</name>
    <name evidence="3" type="ORF">DBB29_08645</name>
</gene>
<protein>
    <recommendedName>
        <fullName evidence="6">Chemotaxis protein</fullName>
    </recommendedName>
</protein>